<dbReference type="Pfam" id="PF04515">
    <property type="entry name" value="Choline_transpo"/>
    <property type="match status" value="1"/>
</dbReference>
<dbReference type="InterPro" id="IPR007603">
    <property type="entry name" value="Choline_transptr-like"/>
</dbReference>
<evidence type="ECO:0000256" key="2">
    <source>
        <dbReference type="ARBA" id="ARBA00007168"/>
    </source>
</evidence>
<feature type="transmembrane region" description="Helical" evidence="6">
    <location>
        <begin position="179"/>
        <end position="199"/>
    </location>
</feature>
<feature type="transmembrane region" description="Helical" evidence="6">
    <location>
        <begin position="54"/>
        <end position="72"/>
    </location>
</feature>
<keyword evidence="5 6" id="KW-0472">Membrane</keyword>
<evidence type="ECO:0000256" key="6">
    <source>
        <dbReference type="RuleBase" id="RU368066"/>
    </source>
</evidence>
<evidence type="ECO:0000256" key="5">
    <source>
        <dbReference type="ARBA" id="ARBA00023136"/>
    </source>
</evidence>
<comment type="similarity">
    <text evidence="2 6">Belongs to the CTL (choline transporter-like) family.</text>
</comment>
<keyword evidence="4 6" id="KW-1133">Transmembrane helix</keyword>
<evidence type="ECO:0000256" key="1">
    <source>
        <dbReference type="ARBA" id="ARBA00004141"/>
    </source>
</evidence>
<feature type="transmembrane region" description="Helical" evidence="6">
    <location>
        <begin position="143"/>
        <end position="167"/>
    </location>
</feature>
<dbReference type="GO" id="GO:0005886">
    <property type="term" value="C:plasma membrane"/>
    <property type="evidence" value="ECO:0007669"/>
    <property type="project" value="UniProtKB-SubCell"/>
</dbReference>
<evidence type="ECO:0000313" key="7">
    <source>
        <dbReference type="EMBL" id="CAD8363739.1"/>
    </source>
</evidence>
<dbReference type="PANTHER" id="PTHR12385:SF4">
    <property type="entry name" value="PROTEIN PNS1"/>
    <property type="match status" value="1"/>
</dbReference>
<accession>A0A7S0FJK1</accession>
<keyword evidence="3 6" id="KW-0812">Transmembrane</keyword>
<comment type="caution">
    <text evidence="6">Lacks conserved residue(s) required for the propagation of feature annotation.</text>
</comment>
<evidence type="ECO:0000256" key="3">
    <source>
        <dbReference type="ARBA" id="ARBA00022692"/>
    </source>
</evidence>
<proteinExistence type="inferred from homology"/>
<comment type="function">
    <text evidence="6">Choline transporter.</text>
</comment>
<comment type="subcellular location">
    <subcellularLocation>
        <location evidence="6">Cell membrane</location>
        <topology evidence="6">Multi-pass membrane protein</topology>
    </subcellularLocation>
    <subcellularLocation>
        <location evidence="1">Membrane</location>
        <topology evidence="1">Multi-pass membrane protein</topology>
    </subcellularLocation>
</comment>
<evidence type="ECO:0000256" key="4">
    <source>
        <dbReference type="ARBA" id="ARBA00022989"/>
    </source>
</evidence>
<dbReference type="EMBL" id="HBEJ01004444">
    <property type="protein sequence ID" value="CAD8363739.1"/>
    <property type="molecule type" value="Transcribed_RNA"/>
</dbReference>
<organism evidence="7">
    <name type="scientific">Minutocellus polymorphus</name>
    <dbReference type="NCBI Taxonomy" id="265543"/>
    <lineage>
        <taxon>Eukaryota</taxon>
        <taxon>Sar</taxon>
        <taxon>Stramenopiles</taxon>
        <taxon>Ochrophyta</taxon>
        <taxon>Bacillariophyta</taxon>
        <taxon>Mediophyceae</taxon>
        <taxon>Cymatosirophycidae</taxon>
        <taxon>Cymatosirales</taxon>
        <taxon>Cymatosiraceae</taxon>
        <taxon>Minutocellus</taxon>
    </lineage>
</organism>
<dbReference type="PANTHER" id="PTHR12385">
    <property type="entry name" value="CHOLINE TRANSPORTER-LIKE (SLC FAMILY 44)"/>
    <property type="match status" value="1"/>
</dbReference>
<protein>
    <recommendedName>
        <fullName evidence="6">Choline transporter-like protein</fullName>
    </recommendedName>
</protein>
<gene>
    <name evidence="7" type="ORF">MPOL1434_LOCUS2594</name>
</gene>
<reference evidence="7" key="1">
    <citation type="submission" date="2021-01" db="EMBL/GenBank/DDBJ databases">
        <authorList>
            <person name="Corre E."/>
            <person name="Pelletier E."/>
            <person name="Niang G."/>
            <person name="Scheremetjew M."/>
            <person name="Finn R."/>
            <person name="Kale V."/>
            <person name="Holt S."/>
            <person name="Cochrane G."/>
            <person name="Meng A."/>
            <person name="Brown T."/>
            <person name="Cohen L."/>
        </authorList>
    </citation>
    <scope>NUCLEOTIDE SEQUENCE</scope>
    <source>
        <strain evidence="7">CCMP3303</strain>
    </source>
</reference>
<name>A0A7S0FJK1_9STRA</name>
<dbReference type="GO" id="GO:0022857">
    <property type="term" value="F:transmembrane transporter activity"/>
    <property type="evidence" value="ECO:0007669"/>
    <property type="project" value="UniProtKB-UniRule"/>
</dbReference>
<sequence length="243" mass="26279">MFLVSFYWTHQVIKNTVHCTVAGTVGTWWFAPHEASSCCSSAVRDSWIRSVTTSFGSICFGSLIVAIIQATKEIVRQMREQDDGILLCCAECLIGCLEALAEYFNKWAFVYVGLYGYSFIDSGKNVMTLFKTRGWTTIITDNLVGSVLAMLSVGVGLITGLIGILLASMKGLGAEFAGGAFAVGFIVGLVLTSVLMSVVESATNTVIVCFAESPAEFEANHPQLSAEMRSAWQSAWPVECANY</sequence>
<dbReference type="AlphaFoldDB" id="A0A7S0FJK1"/>